<evidence type="ECO:0000259" key="1">
    <source>
        <dbReference type="SMART" id="SM00065"/>
    </source>
</evidence>
<gene>
    <name evidence="2" type="ORF">FKG95_10665</name>
</gene>
<dbReference type="Pfam" id="PF01590">
    <property type="entry name" value="GAF"/>
    <property type="match status" value="1"/>
</dbReference>
<dbReference type="PANTHER" id="PTHR43102">
    <property type="entry name" value="SLR1143 PROTEIN"/>
    <property type="match status" value="1"/>
</dbReference>
<dbReference type="RefSeq" id="WP_142896335.1">
    <property type="nucleotide sequence ID" value="NZ_ML660054.1"/>
</dbReference>
<dbReference type="InterPro" id="IPR003018">
    <property type="entry name" value="GAF"/>
</dbReference>
<dbReference type="Gene3D" id="3.30.450.40">
    <property type="match status" value="1"/>
</dbReference>
<proteinExistence type="predicted"/>
<dbReference type="SUPFAM" id="SSF55781">
    <property type="entry name" value="GAF domain-like"/>
    <property type="match status" value="1"/>
</dbReference>
<reference evidence="2 3" key="1">
    <citation type="submission" date="2019-06" db="EMBL/GenBank/DDBJ databases">
        <title>Whole genome sequence for Rhodospirillaceae sp. R148.</title>
        <authorList>
            <person name="Wang G."/>
        </authorList>
    </citation>
    <scope>NUCLEOTIDE SEQUENCE [LARGE SCALE GENOMIC DNA]</scope>
    <source>
        <strain evidence="2 3">R148</strain>
    </source>
</reference>
<dbReference type="OrthoDB" id="315417at2"/>
<dbReference type="PANTHER" id="PTHR43102:SF2">
    <property type="entry name" value="GAF DOMAIN-CONTAINING PROTEIN"/>
    <property type="match status" value="1"/>
</dbReference>
<name>A0A545TTX7_9PROT</name>
<keyword evidence="3" id="KW-1185">Reference proteome</keyword>
<evidence type="ECO:0000313" key="3">
    <source>
        <dbReference type="Proteomes" id="UP000315252"/>
    </source>
</evidence>
<protein>
    <submittedName>
        <fullName evidence="2">GAF domain-containing protein</fullName>
    </submittedName>
</protein>
<accession>A0A545TTX7</accession>
<dbReference type="SMART" id="SM00065">
    <property type="entry name" value="GAF"/>
    <property type="match status" value="1"/>
</dbReference>
<dbReference type="Proteomes" id="UP000315252">
    <property type="component" value="Unassembled WGS sequence"/>
</dbReference>
<sequence length="197" mass="22595">MFPVPYNDAQRLKSLESYKILDTPTEEAFDHLTRLARAEFGTPFTMLSLVDSTRQWCKSRQGFDAVETPRDMAFCSHTILSDEPLVILDATRDARFRCSPLVCHKPGIRFYAGAPLINREGLRLGSFCVMDTEACAGFPLEEVRELQDFAHFAMQLIEMRRPVEHMSLPTPEREHPAKGTFEPSLVFLTPKDRHWPH</sequence>
<feature type="domain" description="GAF" evidence="1">
    <location>
        <begin position="24"/>
        <end position="167"/>
    </location>
</feature>
<organism evidence="2 3">
    <name type="scientific">Denitrobaculum tricleocarpae</name>
    <dbReference type="NCBI Taxonomy" id="2591009"/>
    <lineage>
        <taxon>Bacteria</taxon>
        <taxon>Pseudomonadati</taxon>
        <taxon>Pseudomonadota</taxon>
        <taxon>Alphaproteobacteria</taxon>
        <taxon>Rhodospirillales</taxon>
        <taxon>Rhodospirillaceae</taxon>
        <taxon>Denitrobaculum</taxon>
    </lineage>
</organism>
<dbReference type="InterPro" id="IPR029016">
    <property type="entry name" value="GAF-like_dom_sf"/>
</dbReference>
<dbReference type="EMBL" id="VHSH01000003">
    <property type="protein sequence ID" value="TQV80621.1"/>
    <property type="molecule type" value="Genomic_DNA"/>
</dbReference>
<dbReference type="AlphaFoldDB" id="A0A545TTX7"/>
<comment type="caution">
    <text evidence="2">The sequence shown here is derived from an EMBL/GenBank/DDBJ whole genome shotgun (WGS) entry which is preliminary data.</text>
</comment>
<evidence type="ECO:0000313" key="2">
    <source>
        <dbReference type="EMBL" id="TQV80621.1"/>
    </source>
</evidence>